<dbReference type="InterPro" id="IPR000060">
    <property type="entry name" value="BCCT_transptr"/>
</dbReference>
<evidence type="ECO:0000256" key="4">
    <source>
        <dbReference type="ARBA" id="ARBA00022475"/>
    </source>
</evidence>
<name>A0ABW6BV15_9BACT</name>
<feature type="transmembrane region" description="Helical" evidence="9">
    <location>
        <begin position="270"/>
        <end position="294"/>
    </location>
</feature>
<feature type="transmembrane region" description="Helical" evidence="9">
    <location>
        <begin position="325"/>
        <end position="342"/>
    </location>
</feature>
<accession>A0ABW6BV15</accession>
<keyword evidence="11" id="KW-1185">Reference proteome</keyword>
<feature type="transmembrane region" description="Helical" evidence="9">
    <location>
        <begin position="354"/>
        <end position="374"/>
    </location>
</feature>
<comment type="similarity">
    <text evidence="2">Belongs to the BCCT transporter (TC 2.A.15) family.</text>
</comment>
<protein>
    <submittedName>
        <fullName evidence="10">BCCT family transporter</fullName>
    </submittedName>
</protein>
<dbReference type="EMBL" id="JBHUOX010000010">
    <property type="protein sequence ID" value="MFD3001619.1"/>
    <property type="molecule type" value="Genomic_DNA"/>
</dbReference>
<feature type="region of interest" description="Disordered" evidence="8">
    <location>
        <begin position="530"/>
        <end position="562"/>
    </location>
</feature>
<evidence type="ECO:0000256" key="7">
    <source>
        <dbReference type="ARBA" id="ARBA00023136"/>
    </source>
</evidence>
<feature type="transmembrane region" description="Helical" evidence="9">
    <location>
        <begin position="477"/>
        <end position="498"/>
    </location>
</feature>
<keyword evidence="4" id="KW-1003">Cell membrane</keyword>
<dbReference type="Proteomes" id="UP001597641">
    <property type="component" value="Unassembled WGS sequence"/>
</dbReference>
<dbReference type="PANTHER" id="PTHR30047:SF7">
    <property type="entry name" value="HIGH-AFFINITY CHOLINE TRANSPORT PROTEIN"/>
    <property type="match status" value="1"/>
</dbReference>
<organism evidence="10 11">
    <name type="scientific">Pontibacter toksunensis</name>
    <dbReference type="NCBI Taxonomy" id="1332631"/>
    <lineage>
        <taxon>Bacteria</taxon>
        <taxon>Pseudomonadati</taxon>
        <taxon>Bacteroidota</taxon>
        <taxon>Cytophagia</taxon>
        <taxon>Cytophagales</taxon>
        <taxon>Hymenobacteraceae</taxon>
        <taxon>Pontibacter</taxon>
    </lineage>
</organism>
<keyword evidence="5 9" id="KW-0812">Transmembrane</keyword>
<feature type="transmembrane region" description="Helical" evidence="9">
    <location>
        <begin position="449"/>
        <end position="470"/>
    </location>
</feature>
<evidence type="ECO:0000256" key="2">
    <source>
        <dbReference type="ARBA" id="ARBA00005658"/>
    </source>
</evidence>
<reference evidence="11" key="1">
    <citation type="journal article" date="2019" name="Int. J. Syst. Evol. Microbiol.">
        <title>The Global Catalogue of Microorganisms (GCM) 10K type strain sequencing project: providing services to taxonomists for standard genome sequencing and annotation.</title>
        <authorList>
            <consortium name="The Broad Institute Genomics Platform"/>
            <consortium name="The Broad Institute Genome Sequencing Center for Infectious Disease"/>
            <person name="Wu L."/>
            <person name="Ma J."/>
        </authorList>
    </citation>
    <scope>NUCLEOTIDE SEQUENCE [LARGE SCALE GENOMIC DNA]</scope>
    <source>
        <strain evidence="11">KCTC 23984</strain>
    </source>
</reference>
<feature type="transmembrane region" description="Helical" evidence="9">
    <location>
        <begin position="59"/>
        <end position="78"/>
    </location>
</feature>
<evidence type="ECO:0000256" key="8">
    <source>
        <dbReference type="SAM" id="MobiDB-lite"/>
    </source>
</evidence>
<evidence type="ECO:0000256" key="5">
    <source>
        <dbReference type="ARBA" id="ARBA00022692"/>
    </source>
</evidence>
<dbReference type="RefSeq" id="WP_377485892.1">
    <property type="nucleotide sequence ID" value="NZ_JBHUOX010000010.1"/>
</dbReference>
<keyword evidence="7 9" id="KW-0472">Membrane</keyword>
<dbReference type="NCBIfam" id="TIGR00842">
    <property type="entry name" value="bcct"/>
    <property type="match status" value="1"/>
</dbReference>
<feature type="transmembrane region" description="Helical" evidence="9">
    <location>
        <begin position="21"/>
        <end position="39"/>
    </location>
</feature>
<feature type="transmembrane region" description="Helical" evidence="9">
    <location>
        <begin position="152"/>
        <end position="170"/>
    </location>
</feature>
<evidence type="ECO:0000256" key="9">
    <source>
        <dbReference type="SAM" id="Phobius"/>
    </source>
</evidence>
<comment type="caution">
    <text evidence="10">The sequence shown here is derived from an EMBL/GenBank/DDBJ whole genome shotgun (WGS) entry which is preliminary data.</text>
</comment>
<evidence type="ECO:0000256" key="1">
    <source>
        <dbReference type="ARBA" id="ARBA00004651"/>
    </source>
</evidence>
<evidence type="ECO:0000256" key="3">
    <source>
        <dbReference type="ARBA" id="ARBA00022448"/>
    </source>
</evidence>
<keyword evidence="6 9" id="KW-1133">Transmembrane helix</keyword>
<gene>
    <name evidence="10" type="ORF">ACFS7Z_14705</name>
</gene>
<feature type="transmembrane region" description="Helical" evidence="9">
    <location>
        <begin position="411"/>
        <end position="429"/>
    </location>
</feature>
<feature type="transmembrane region" description="Helical" evidence="9">
    <location>
        <begin position="99"/>
        <end position="119"/>
    </location>
</feature>
<comment type="subcellular location">
    <subcellularLocation>
        <location evidence="1">Cell membrane</location>
        <topology evidence="1">Multi-pass membrane protein</topology>
    </subcellularLocation>
</comment>
<evidence type="ECO:0000313" key="11">
    <source>
        <dbReference type="Proteomes" id="UP001597641"/>
    </source>
</evidence>
<sequence length="562" mass="60812">MSKVTRSDTKKSLGLEVNGPVFWSSIVFLVISIALVLIFRESAEAIFSDVQTAVTANMSWLFILSVNVFVAFCLFLAFSRFGGIRLGGKDAKPEFTTSAWFAMLFSAGMGIGLLFWSIAEPINHFQTPPLGEPGTPAAARQAMNYTFLHWGLHAWAIYALVALALAYFTYNRQLPLTVRSAFYPFLGERIHGIAGHIIDTLAVIATLFGLATSLGLGVQQVAAGLSHVFPAIVNNITTQIILIAVITGIATVSVATGVDKGVRILSEWNIRIALLILVAVLVLGPTVFILGSYVQNIGSYMGNFMQLSFWNEAFSSNNWQGTWTVFYWAWWISWAPFVGIFIARVSKGRTIKEFILGVLIAPSLLSFLWMTAFGSTALRETLAGNTAIADAVAADISTALFIFFEQLPFSTILSVIGVLLIAGFFVTSSDSGSLVVVSLTSGGNPNPSVGLRIFWALAGGAVAAVLLLGGGLQALQTAVIITGLPFALILLSMCYSLYKGLSEEMEEENKLNTAQQRKDYQQLMAEMLAKRATKQEHSASERNSASDGKRDVPPPSKTEQNL</sequence>
<dbReference type="PANTHER" id="PTHR30047">
    <property type="entry name" value="HIGH-AFFINITY CHOLINE TRANSPORT PROTEIN-RELATED"/>
    <property type="match status" value="1"/>
</dbReference>
<keyword evidence="3" id="KW-0813">Transport</keyword>
<dbReference type="Pfam" id="PF02028">
    <property type="entry name" value="BCCT"/>
    <property type="match status" value="1"/>
</dbReference>
<evidence type="ECO:0000313" key="10">
    <source>
        <dbReference type="EMBL" id="MFD3001619.1"/>
    </source>
</evidence>
<feature type="transmembrane region" description="Helical" evidence="9">
    <location>
        <begin position="190"/>
        <end position="216"/>
    </location>
</feature>
<proteinExistence type="inferred from homology"/>
<feature type="transmembrane region" description="Helical" evidence="9">
    <location>
        <begin position="236"/>
        <end position="258"/>
    </location>
</feature>
<evidence type="ECO:0000256" key="6">
    <source>
        <dbReference type="ARBA" id="ARBA00022989"/>
    </source>
</evidence>